<proteinExistence type="predicted"/>
<dbReference type="EMBL" id="KZ668889">
    <property type="protein sequence ID" value="PPR86691.1"/>
    <property type="molecule type" value="Genomic_DNA"/>
</dbReference>
<dbReference type="AlphaFoldDB" id="A0A2P5W6I1"/>
<accession>A0A2P5W6I1</accession>
<reference evidence="1 2" key="1">
    <citation type="submission" date="2015-01" db="EMBL/GenBank/DDBJ databases">
        <title>Genome of allotetraploid Gossypium barbadense reveals genomic plasticity and fiber elongation in cotton evolution.</title>
        <authorList>
            <person name="Chen X."/>
            <person name="Liu X."/>
            <person name="Zhao B."/>
            <person name="Zheng H."/>
            <person name="Hu Y."/>
            <person name="Lu G."/>
            <person name="Yang C."/>
            <person name="Chen J."/>
            <person name="Shan C."/>
            <person name="Zhang L."/>
            <person name="Zhou Y."/>
            <person name="Wang L."/>
            <person name="Guo W."/>
            <person name="Bai Y."/>
            <person name="Ruan J."/>
            <person name="Shangguan X."/>
            <person name="Mao Y."/>
            <person name="Jiang J."/>
            <person name="Zhu Y."/>
            <person name="Lei J."/>
            <person name="Kang H."/>
            <person name="Chen S."/>
            <person name="He X."/>
            <person name="Wang R."/>
            <person name="Wang Y."/>
            <person name="Chen J."/>
            <person name="Wang L."/>
            <person name="Yu S."/>
            <person name="Wang B."/>
            <person name="Wei J."/>
            <person name="Song S."/>
            <person name="Lu X."/>
            <person name="Gao Z."/>
            <person name="Gu W."/>
            <person name="Deng X."/>
            <person name="Ma D."/>
            <person name="Wang S."/>
            <person name="Liang W."/>
            <person name="Fang L."/>
            <person name="Cai C."/>
            <person name="Zhu X."/>
            <person name="Zhou B."/>
            <person name="Zhang Y."/>
            <person name="Chen Z."/>
            <person name="Xu S."/>
            <person name="Zhu R."/>
            <person name="Wang S."/>
            <person name="Zhang T."/>
            <person name="Zhao G."/>
        </authorList>
    </citation>
    <scope>NUCLEOTIDE SEQUENCE [LARGE SCALE GENOMIC DNA]</scope>
    <source>
        <strain evidence="2">cv. Xinhai21</strain>
        <tissue evidence="1">Leaf</tissue>
    </source>
</reference>
<name>A0A2P5W6I1_GOSBA</name>
<organism evidence="1 2">
    <name type="scientific">Gossypium barbadense</name>
    <name type="common">Sea Island cotton</name>
    <name type="synonym">Hibiscus barbadensis</name>
    <dbReference type="NCBI Taxonomy" id="3634"/>
    <lineage>
        <taxon>Eukaryota</taxon>
        <taxon>Viridiplantae</taxon>
        <taxon>Streptophyta</taxon>
        <taxon>Embryophyta</taxon>
        <taxon>Tracheophyta</taxon>
        <taxon>Spermatophyta</taxon>
        <taxon>Magnoliopsida</taxon>
        <taxon>eudicotyledons</taxon>
        <taxon>Gunneridae</taxon>
        <taxon>Pentapetalae</taxon>
        <taxon>rosids</taxon>
        <taxon>malvids</taxon>
        <taxon>Malvales</taxon>
        <taxon>Malvaceae</taxon>
        <taxon>Malvoideae</taxon>
        <taxon>Gossypium</taxon>
    </lineage>
</organism>
<dbReference type="Proteomes" id="UP000239757">
    <property type="component" value="Unassembled WGS sequence"/>
</dbReference>
<gene>
    <name evidence="1" type="ORF">GOBAR_AA34000</name>
</gene>
<protein>
    <submittedName>
        <fullName evidence="1">Uncharacterized protein</fullName>
    </submittedName>
</protein>
<evidence type="ECO:0000313" key="2">
    <source>
        <dbReference type="Proteomes" id="UP000239757"/>
    </source>
</evidence>
<sequence>MLGFAIPFPFLSRSNCPPPMLPVWLPLYSPPTPALVDAPFLRSASGEWVLTSGASLPPGPPSLFPLLRIQPVHCALSLAPSADVSPYSRGFARSPVVHRTYWPFQYEAADFGLFGGARGPLPAPSPHVSLCTATYKLPTCVYSLLPAPSRSFIFAAVLGSFPRSQLSPSSLLVPPRSSGPFPRAGRGPPSPAIFAPRLCAILRVLSAGLVSNTLLSLGHAFAPLRAPLFLSTRCRPLSPSLSPSHSPVTAPPQMKNLAALTGFPLDQGSWCRLTSLRGYMPLRTQAVQLVYRHTHFWLCCTF</sequence>
<evidence type="ECO:0000313" key="1">
    <source>
        <dbReference type="EMBL" id="PPR86691.1"/>
    </source>
</evidence>